<dbReference type="GO" id="GO:0070475">
    <property type="term" value="P:rRNA base methylation"/>
    <property type="evidence" value="ECO:0007669"/>
    <property type="project" value="TreeGrafter"/>
</dbReference>
<feature type="compositionally biased region" description="Basic and acidic residues" evidence="6">
    <location>
        <begin position="285"/>
        <end position="298"/>
    </location>
</feature>
<comment type="caution">
    <text evidence="8">The sequence shown here is derived from an EMBL/GenBank/DDBJ whole genome shotgun (WGS) entry which is preliminary data.</text>
</comment>
<dbReference type="SUPFAM" id="SSF53335">
    <property type="entry name" value="S-adenosyl-L-methionine-dependent methyltransferases"/>
    <property type="match status" value="2"/>
</dbReference>
<dbReference type="PROSITE" id="PS01230">
    <property type="entry name" value="TRMA_1"/>
    <property type="match status" value="1"/>
</dbReference>
<feature type="compositionally biased region" description="Basic and acidic residues" evidence="6">
    <location>
        <begin position="223"/>
        <end position="234"/>
    </location>
</feature>
<dbReference type="InterPro" id="IPR002792">
    <property type="entry name" value="TRAM_dom"/>
</dbReference>
<evidence type="ECO:0000313" key="8">
    <source>
        <dbReference type="EMBL" id="RBO96407.1"/>
    </source>
</evidence>
<feature type="active site" description="Nucleophile" evidence="4">
    <location>
        <position position="492"/>
    </location>
</feature>
<dbReference type="RefSeq" id="WP_084537362.1">
    <property type="nucleotide sequence ID" value="NZ_QNRE01000001.1"/>
</dbReference>
<feature type="binding site" evidence="4">
    <location>
        <position position="398"/>
    </location>
    <ligand>
        <name>S-adenosyl-L-methionine</name>
        <dbReference type="ChEBI" id="CHEBI:59789"/>
    </ligand>
</feature>
<keyword evidence="2 4" id="KW-0808">Transferase</keyword>
<dbReference type="Gene3D" id="2.40.50.140">
    <property type="entry name" value="Nucleic acid-binding proteins"/>
    <property type="match status" value="1"/>
</dbReference>
<keyword evidence="3 4" id="KW-0949">S-adenosyl-L-methionine</keyword>
<organism evidence="8 9">
    <name type="scientific">Nocardia puris</name>
    <dbReference type="NCBI Taxonomy" id="208602"/>
    <lineage>
        <taxon>Bacteria</taxon>
        <taxon>Bacillati</taxon>
        <taxon>Actinomycetota</taxon>
        <taxon>Actinomycetes</taxon>
        <taxon>Mycobacteriales</taxon>
        <taxon>Nocardiaceae</taxon>
        <taxon>Nocardia</taxon>
    </lineage>
</organism>
<feature type="compositionally biased region" description="Low complexity" evidence="6">
    <location>
        <begin position="306"/>
        <end position="316"/>
    </location>
</feature>
<dbReference type="PANTHER" id="PTHR11061:SF30">
    <property type="entry name" value="TRNA (URACIL(54)-C(5))-METHYLTRANSFERASE"/>
    <property type="match status" value="1"/>
</dbReference>
<dbReference type="InterPro" id="IPR029063">
    <property type="entry name" value="SAM-dependent_MTases_sf"/>
</dbReference>
<dbReference type="AlphaFoldDB" id="A0A366E279"/>
<proteinExistence type="inferred from homology"/>
<reference evidence="8 9" key="1">
    <citation type="submission" date="2018-06" db="EMBL/GenBank/DDBJ databases">
        <title>Genomic Encyclopedia of Type Strains, Phase IV (KMG-IV): sequencing the most valuable type-strain genomes for metagenomic binning, comparative biology and taxonomic classification.</title>
        <authorList>
            <person name="Goeker M."/>
        </authorList>
    </citation>
    <scope>NUCLEOTIDE SEQUENCE [LARGE SCALE GENOMIC DNA]</scope>
    <source>
        <strain evidence="8 9">DSM 44599</strain>
    </source>
</reference>
<dbReference type="InterPro" id="IPR010280">
    <property type="entry name" value="U5_MeTrfase_fam"/>
</dbReference>
<evidence type="ECO:0000256" key="4">
    <source>
        <dbReference type="PROSITE-ProRule" id="PRU01024"/>
    </source>
</evidence>
<feature type="binding site" evidence="4">
    <location>
        <position position="465"/>
    </location>
    <ligand>
        <name>S-adenosyl-L-methionine</name>
        <dbReference type="ChEBI" id="CHEBI:59789"/>
    </ligand>
</feature>
<dbReference type="Gene3D" id="2.40.50.1070">
    <property type="match status" value="1"/>
</dbReference>
<feature type="binding site" evidence="4">
    <location>
        <position position="422"/>
    </location>
    <ligand>
        <name>S-adenosyl-L-methionine</name>
        <dbReference type="ChEBI" id="CHEBI:59789"/>
    </ligand>
</feature>
<evidence type="ECO:0000256" key="1">
    <source>
        <dbReference type="ARBA" id="ARBA00022603"/>
    </source>
</evidence>
<feature type="compositionally biased region" description="Gly residues" evidence="6">
    <location>
        <begin position="208"/>
        <end position="221"/>
    </location>
</feature>
<keyword evidence="9" id="KW-1185">Reference proteome</keyword>
<dbReference type="EMBL" id="QNRE01000001">
    <property type="protein sequence ID" value="RBO96407.1"/>
    <property type="molecule type" value="Genomic_DNA"/>
</dbReference>
<dbReference type="Pfam" id="PF01938">
    <property type="entry name" value="TRAM"/>
    <property type="match status" value="1"/>
</dbReference>
<dbReference type="PROSITE" id="PS50926">
    <property type="entry name" value="TRAM"/>
    <property type="match status" value="1"/>
</dbReference>
<dbReference type="InterPro" id="IPR030390">
    <property type="entry name" value="MeTrfase_TrmA_AS"/>
</dbReference>
<evidence type="ECO:0000256" key="2">
    <source>
        <dbReference type="ARBA" id="ARBA00022679"/>
    </source>
</evidence>
<dbReference type="GO" id="GO:0070041">
    <property type="term" value="F:rRNA (uridine-C5-)-methyltransferase activity"/>
    <property type="evidence" value="ECO:0007669"/>
    <property type="project" value="TreeGrafter"/>
</dbReference>
<feature type="domain" description="TRAM" evidence="7">
    <location>
        <begin position="4"/>
        <end position="63"/>
    </location>
</feature>
<evidence type="ECO:0000256" key="3">
    <source>
        <dbReference type="ARBA" id="ARBA00022691"/>
    </source>
</evidence>
<dbReference type="Gene3D" id="3.40.50.150">
    <property type="entry name" value="Vaccinia Virus protein VP39"/>
    <property type="match status" value="2"/>
</dbReference>
<feature type="region of interest" description="Disordered" evidence="6">
    <location>
        <begin position="201"/>
        <end position="333"/>
    </location>
</feature>
<accession>A0A366E279</accession>
<evidence type="ECO:0000259" key="7">
    <source>
        <dbReference type="PROSITE" id="PS50926"/>
    </source>
</evidence>
<dbReference type="PROSITE" id="PS51687">
    <property type="entry name" value="SAM_MT_RNA_M5U"/>
    <property type="match status" value="1"/>
</dbReference>
<evidence type="ECO:0000256" key="6">
    <source>
        <dbReference type="SAM" id="MobiDB-lite"/>
    </source>
</evidence>
<dbReference type="Pfam" id="PF05958">
    <property type="entry name" value="tRNA_U5-meth_tr"/>
    <property type="match status" value="1"/>
</dbReference>
<comment type="similarity">
    <text evidence="4">Belongs to the class I-like SAM-binding methyltransferase superfamily. RNA M5U methyltransferase family.</text>
</comment>
<dbReference type="STRING" id="1210090.GCA_001613185_01137"/>
<feature type="binding site" evidence="4">
    <location>
        <position position="369"/>
    </location>
    <ligand>
        <name>S-adenosyl-L-methionine</name>
        <dbReference type="ChEBI" id="CHEBI:59789"/>
    </ligand>
</feature>
<keyword evidence="1 4" id="KW-0489">Methyltransferase</keyword>
<feature type="compositionally biased region" description="Low complexity" evidence="6">
    <location>
        <begin position="323"/>
        <end position="333"/>
    </location>
</feature>
<feature type="active site" evidence="5">
    <location>
        <position position="492"/>
    </location>
</feature>
<feature type="compositionally biased region" description="Gly residues" evidence="6">
    <location>
        <begin position="257"/>
        <end position="273"/>
    </location>
</feature>
<name>A0A366E279_9NOCA</name>
<dbReference type="PANTHER" id="PTHR11061">
    <property type="entry name" value="RNA M5U METHYLTRANSFERASE"/>
    <property type="match status" value="1"/>
</dbReference>
<dbReference type="SUPFAM" id="SSF50249">
    <property type="entry name" value="Nucleic acid-binding proteins"/>
    <property type="match status" value="1"/>
</dbReference>
<evidence type="ECO:0000313" key="9">
    <source>
        <dbReference type="Proteomes" id="UP000252586"/>
    </source>
</evidence>
<dbReference type="Proteomes" id="UP000252586">
    <property type="component" value="Unassembled WGS sequence"/>
</dbReference>
<gene>
    <name evidence="8" type="ORF">DFR74_101422</name>
</gene>
<dbReference type="InterPro" id="IPR012340">
    <property type="entry name" value="NA-bd_OB-fold"/>
</dbReference>
<protein>
    <submittedName>
        <fullName evidence="8">tRNA (Uracil-5-)-methyltransferase</fullName>
    </submittedName>
</protein>
<sequence length="534" mass="55701">MSGTSWYGRTFEIRLGPPGHGGFCVGRHEGRVVFVRHGLPGELVRALVTEDRGGSFCRADAVEILEASVDRVPSTCPVSGPGGAGCCDFAHATPAAQRALKAAVVEEQLRRVTRIEREVVVEPVAGYPADASTGWRTRVRLPVDAEGRAGMHRYRSASVIPDLRCPQPVPRAMDGLADRLWTPGADLVVTVDGDGVRHVVEVAPAETGGRGGRSGRGGGRAGRAAEDRRGRGSADRGSAGHGGRGRGGADGERPGSSGRGAGDSGSGRAGGSRPGRAEGFPAGPGRRDRPGGERRGDEPLAAPFDSGSASGGSVPEPGGGEGVPSRRQAMARRAAAHADRVEYVIEGTGRAVEYVAGRRWEVSSTGFWQAHRLAAQCYSDVVADWAGLSPGARAWDLYSGAGVFAARLAEAVGRTGAVLAVESARPAVADGHAALRDLPWVDLRADRVERWIGAHTVTPDAVVLDPPRAGAGRDVITALTAAAPDRIVHIGCDPASFARDLALYIEAGYRLSALRAFDAFPSTHHVECLALLER</sequence>
<evidence type="ECO:0000256" key="5">
    <source>
        <dbReference type="PROSITE-ProRule" id="PRU10015"/>
    </source>
</evidence>